<comment type="caution">
    <text evidence="4">The sequence shown here is derived from an EMBL/GenBank/DDBJ whole genome shotgun (WGS) entry which is preliminary data.</text>
</comment>
<feature type="domain" description="Fibronectin type-III" evidence="3">
    <location>
        <begin position="480"/>
        <end position="573"/>
    </location>
</feature>
<dbReference type="InterPro" id="IPR026444">
    <property type="entry name" value="Secre_tail"/>
</dbReference>
<dbReference type="CDD" id="cd00063">
    <property type="entry name" value="FN3"/>
    <property type="match status" value="1"/>
</dbReference>
<gene>
    <name evidence="4" type="ORF">KCG49_13495</name>
</gene>
<dbReference type="PROSITE" id="PS50853">
    <property type="entry name" value="FN3"/>
    <property type="match status" value="2"/>
</dbReference>
<accession>A0A9X1JP07</accession>
<evidence type="ECO:0000313" key="5">
    <source>
        <dbReference type="Proteomes" id="UP001138894"/>
    </source>
</evidence>
<protein>
    <submittedName>
        <fullName evidence="4">T9SS type A sorting domain-containing protein</fullName>
    </submittedName>
</protein>
<evidence type="ECO:0000313" key="4">
    <source>
        <dbReference type="EMBL" id="MBV7270205.1"/>
    </source>
</evidence>
<dbReference type="InterPro" id="IPR003961">
    <property type="entry name" value="FN3_dom"/>
</dbReference>
<dbReference type="InterPro" id="IPR045474">
    <property type="entry name" value="GEVED"/>
</dbReference>
<dbReference type="Pfam" id="PF20009">
    <property type="entry name" value="GEVED"/>
    <property type="match status" value="1"/>
</dbReference>
<feature type="chain" id="PRO_5040999063" evidence="2">
    <location>
        <begin position="21"/>
        <end position="1316"/>
    </location>
</feature>
<proteinExistence type="predicted"/>
<dbReference type="Pfam" id="PF18962">
    <property type="entry name" value="Por_Secre_tail"/>
    <property type="match status" value="1"/>
</dbReference>
<sequence length="1316" mass="138135">MKKITFLCIAMLAFCWQSNAQLVPDDTCTTAFTDISATGTNLNLTDESEANITLSFAFELDGVSSSDLRVGNNGGVLFNTTTGDITTTPTPTAQGFYPLATDIGDDAGDVFWEEIGTAPNRILVVQWNDRPHYDSATFGETPGGGTFQLLLYETTNEIRFIYEDLDFGDPTFDDGVTAGVHVIGANGTYTYSLESSLAGISCVEWNAPSCPFPSSLTATSIDTDSAVLGWTETGSATSWNIEVVDVDANPPGTSTGVPTQSGVTNPYMQMSLTPNTAYEFYVQAICGAETSQWVGPFAFETECLPFTPDYSADMSVNVPDCWEEAGSGTPATGPSDLGTGLWFASNHNGTPSNVINLFTDNREDWIISPVFDLSAAAASELVVYVALTESTTSGADADLGSDDLVALLMTTDGGANWTTMQSWEQGDVPTDVGEQITYDLSAVTGDVQFAFYGSDGPVNDAEDIYFHVSQFTVRESPTTPPACPTATATPDPSCGNFANEISWMASAGADGYNITVGTTPGGNDIEDNIDLGDVTSYTFEGAVSTTYYYTVTAYNSFGSSAGCTEQDFTTAVDNCYCIPPSTSTDTTTLIDDVTTTNALSDLSNTGTGLSADRYGDFSATNSVTSFADGTFDFSVEIEGGTVGCAIWVDWNNDFAFDPTTEVVFNTTAYSNGPFTGTITVPGGAANGDYRMRIMIDFNDPNPDDDACAYGAQRGETEDYTLTVDDAPTDALDFYNIQFPGSATITTGNPQLVYAQAYEAGLTDQGSATASPGIEVWIGYSDMDTDPSGAGWTWVAAVPNPGYDFANNNNDEYQVDLGTEIGLPGTYYYASRFRLNNAAFTYGGFDTGGGDGAWDGTQDVNGVLTIDPIPNDDCANAIAVNCGDTLMNQTTVGATGGSSTSCQGSIGNPVWYSFTGDGSEVTVTANASVQEAQVDVYESTDGTCAGFTAGSCSPGLVQSGGGVNPYSATFQTTVGTEYFIAVGNWINGDPAIEFDLEITCINCTPSTVTYNAVDDCANSGGFNIEVDITDMGSATDITVSDDQGSPTQAATMATTLTFGPYTLGTDVVITVTDDNDANCTQSSSAITRTSCPPANDDCSDAIALTPGAVYGDNPVDGTVVGASGDAEDVDTCGEPGPGVWYSVVVPPSGDITIQTGDTSGGGVGFDSVIEAFSGTCGALTSIGCDDDGSPGFADGYSLLSLSGLTAGETIYVRVWEYDGDEEEPFSISAYSATLGIDDNDNNASFTFYPNPVKNILTLQAQNTIENVTMYNMLGQEVLRATPNNVDSELDMSSLEDGTYFVKVTIANTTKTVRVIKQ</sequence>
<evidence type="ECO:0000256" key="2">
    <source>
        <dbReference type="SAM" id="SignalP"/>
    </source>
</evidence>
<keyword evidence="1 2" id="KW-0732">Signal</keyword>
<dbReference type="Pfam" id="PF00041">
    <property type="entry name" value="fn3"/>
    <property type="match status" value="1"/>
</dbReference>
<dbReference type="Proteomes" id="UP001138894">
    <property type="component" value="Unassembled WGS sequence"/>
</dbReference>
<keyword evidence="5" id="KW-1185">Reference proteome</keyword>
<feature type="signal peptide" evidence="2">
    <location>
        <begin position="1"/>
        <end position="20"/>
    </location>
</feature>
<dbReference type="NCBIfam" id="TIGR04183">
    <property type="entry name" value="Por_Secre_tail"/>
    <property type="match status" value="1"/>
</dbReference>
<feature type="domain" description="Fibronectin type-III" evidence="3">
    <location>
        <begin position="212"/>
        <end position="304"/>
    </location>
</feature>
<reference evidence="4" key="1">
    <citation type="submission" date="2021-04" db="EMBL/GenBank/DDBJ databases">
        <authorList>
            <person name="Pira H."/>
            <person name="Risdian C."/>
            <person name="Wink J."/>
        </authorList>
    </citation>
    <scope>NUCLEOTIDE SEQUENCE</scope>
    <source>
        <strain evidence="4">WHY3</strain>
    </source>
</reference>
<organism evidence="4 5">
    <name type="scientific">Winogradskyella luteola</name>
    <dbReference type="NCBI Taxonomy" id="2828330"/>
    <lineage>
        <taxon>Bacteria</taxon>
        <taxon>Pseudomonadati</taxon>
        <taxon>Bacteroidota</taxon>
        <taxon>Flavobacteriia</taxon>
        <taxon>Flavobacteriales</taxon>
        <taxon>Flavobacteriaceae</taxon>
        <taxon>Winogradskyella</taxon>
    </lineage>
</organism>
<name>A0A9X1JP07_9FLAO</name>
<dbReference type="RefSeq" id="WP_218547225.1">
    <property type="nucleotide sequence ID" value="NZ_JAGSPD010000012.1"/>
</dbReference>
<evidence type="ECO:0000259" key="3">
    <source>
        <dbReference type="PROSITE" id="PS50853"/>
    </source>
</evidence>
<dbReference type="EMBL" id="JAGSPD010000012">
    <property type="protein sequence ID" value="MBV7270205.1"/>
    <property type="molecule type" value="Genomic_DNA"/>
</dbReference>
<dbReference type="SMART" id="SM00060">
    <property type="entry name" value="FN3"/>
    <property type="match status" value="2"/>
</dbReference>
<evidence type="ECO:0000256" key="1">
    <source>
        <dbReference type="ARBA" id="ARBA00022729"/>
    </source>
</evidence>